<dbReference type="Pfam" id="PF18950">
    <property type="entry name" value="DUF5694"/>
    <property type="match status" value="1"/>
</dbReference>
<protein>
    <recommendedName>
        <fullName evidence="3">TraB family protein</fullName>
    </recommendedName>
</protein>
<dbReference type="InterPro" id="IPR043749">
    <property type="entry name" value="DUF5694"/>
</dbReference>
<accession>A0ABQ1PQL8</accession>
<evidence type="ECO:0000313" key="1">
    <source>
        <dbReference type="EMBL" id="GGD01547.1"/>
    </source>
</evidence>
<dbReference type="EMBL" id="BMCJ01000008">
    <property type="protein sequence ID" value="GGD01547.1"/>
    <property type="molecule type" value="Genomic_DNA"/>
</dbReference>
<sequence>MASKPEIIILGTYHMAMNPESVNQHQREISEIIHELKEFNPTKIAVEKSFLLSKEVNRRLQEYISGTFRLGYDEVDQFGYRLAKELGHKELYTIDEEVNMTSPALNQVFEWAENYQPDLLTEIIEIQQQLANMEPEDSSPLLRLKAINQAEYHSTLEKLYLKLTLIGNHQHQVGAAWLKQWHQRDLSIFANVSRLAVNDDRVLLLIGKDHLPLLNHFFEASGGFEMVPAYEYLPK</sequence>
<name>A0ABQ1PQL8_9BACI</name>
<gene>
    <name evidence="1" type="ORF">GCM10007216_35330</name>
</gene>
<evidence type="ECO:0008006" key="3">
    <source>
        <dbReference type="Google" id="ProtNLM"/>
    </source>
</evidence>
<evidence type="ECO:0000313" key="2">
    <source>
        <dbReference type="Proteomes" id="UP000619534"/>
    </source>
</evidence>
<dbReference type="Proteomes" id="UP000619534">
    <property type="component" value="Unassembled WGS sequence"/>
</dbReference>
<proteinExistence type="predicted"/>
<reference evidence="2" key="1">
    <citation type="journal article" date="2019" name="Int. J. Syst. Evol. Microbiol.">
        <title>The Global Catalogue of Microorganisms (GCM) 10K type strain sequencing project: providing services to taxonomists for standard genome sequencing and annotation.</title>
        <authorList>
            <consortium name="The Broad Institute Genomics Platform"/>
            <consortium name="The Broad Institute Genome Sequencing Center for Infectious Disease"/>
            <person name="Wu L."/>
            <person name="Ma J."/>
        </authorList>
    </citation>
    <scope>NUCLEOTIDE SEQUENCE [LARGE SCALE GENOMIC DNA]</scope>
    <source>
        <strain evidence="2">CCM 7282</strain>
    </source>
</reference>
<organism evidence="1 2">
    <name type="scientific">Thalassobacillus devorans</name>
    <dbReference type="NCBI Taxonomy" id="279813"/>
    <lineage>
        <taxon>Bacteria</taxon>
        <taxon>Bacillati</taxon>
        <taxon>Bacillota</taxon>
        <taxon>Bacilli</taxon>
        <taxon>Bacillales</taxon>
        <taxon>Bacillaceae</taxon>
        <taxon>Thalassobacillus</taxon>
    </lineage>
</organism>
<comment type="caution">
    <text evidence="1">The sequence shown here is derived from an EMBL/GenBank/DDBJ whole genome shotgun (WGS) entry which is preliminary data.</text>
</comment>
<dbReference type="RefSeq" id="WP_062439482.1">
    <property type="nucleotide sequence ID" value="NZ_BMCJ01000008.1"/>
</dbReference>
<keyword evidence="2" id="KW-1185">Reference proteome</keyword>